<dbReference type="PANTHER" id="PTHR43280">
    <property type="entry name" value="ARAC-FAMILY TRANSCRIPTIONAL REGULATOR"/>
    <property type="match status" value="1"/>
</dbReference>
<keyword evidence="3" id="KW-0804">Transcription</keyword>
<dbReference type="Gene3D" id="1.10.10.60">
    <property type="entry name" value="Homeodomain-like"/>
    <property type="match status" value="1"/>
</dbReference>
<proteinExistence type="predicted"/>
<dbReference type="Pfam" id="PF12833">
    <property type="entry name" value="HTH_18"/>
    <property type="match status" value="1"/>
</dbReference>
<gene>
    <name evidence="5" type="ORF">HGP29_21760</name>
</gene>
<dbReference type="SMART" id="SM00342">
    <property type="entry name" value="HTH_ARAC"/>
    <property type="match status" value="1"/>
</dbReference>
<evidence type="ECO:0000256" key="1">
    <source>
        <dbReference type="ARBA" id="ARBA00023015"/>
    </source>
</evidence>
<organism evidence="5 6">
    <name type="scientific">Flammeovirga agarivorans</name>
    <dbReference type="NCBI Taxonomy" id="2726742"/>
    <lineage>
        <taxon>Bacteria</taxon>
        <taxon>Pseudomonadati</taxon>
        <taxon>Bacteroidota</taxon>
        <taxon>Cytophagia</taxon>
        <taxon>Cytophagales</taxon>
        <taxon>Flammeovirgaceae</taxon>
        <taxon>Flammeovirga</taxon>
    </lineage>
</organism>
<dbReference type="PROSITE" id="PS01124">
    <property type="entry name" value="HTH_ARAC_FAMILY_2"/>
    <property type="match status" value="1"/>
</dbReference>
<dbReference type="SUPFAM" id="SSF46689">
    <property type="entry name" value="Homeodomain-like"/>
    <property type="match status" value="1"/>
</dbReference>
<evidence type="ECO:0000313" key="5">
    <source>
        <dbReference type="EMBL" id="NLR93842.1"/>
    </source>
</evidence>
<dbReference type="Proteomes" id="UP000585050">
    <property type="component" value="Unassembled WGS sequence"/>
</dbReference>
<evidence type="ECO:0000313" key="6">
    <source>
        <dbReference type="Proteomes" id="UP000585050"/>
    </source>
</evidence>
<dbReference type="EMBL" id="JABAIL010000008">
    <property type="protein sequence ID" value="NLR93842.1"/>
    <property type="molecule type" value="Genomic_DNA"/>
</dbReference>
<keyword evidence="6" id="KW-1185">Reference proteome</keyword>
<dbReference type="InterPro" id="IPR009057">
    <property type="entry name" value="Homeodomain-like_sf"/>
</dbReference>
<dbReference type="PANTHER" id="PTHR43280:SF32">
    <property type="entry name" value="TRANSCRIPTIONAL REGULATORY PROTEIN"/>
    <property type="match status" value="1"/>
</dbReference>
<reference evidence="5 6" key="1">
    <citation type="submission" date="2020-04" db="EMBL/GenBank/DDBJ databases">
        <title>Flammeovirga sp. SR4, a novel species isolated from seawater.</title>
        <authorList>
            <person name="Wang X."/>
        </authorList>
    </citation>
    <scope>NUCLEOTIDE SEQUENCE [LARGE SCALE GENOMIC DNA]</scope>
    <source>
        <strain evidence="5 6">SR4</strain>
    </source>
</reference>
<dbReference type="AlphaFoldDB" id="A0A7X8XY41"/>
<dbReference type="GO" id="GO:0003700">
    <property type="term" value="F:DNA-binding transcription factor activity"/>
    <property type="evidence" value="ECO:0007669"/>
    <property type="project" value="InterPro"/>
</dbReference>
<dbReference type="RefSeq" id="WP_168884554.1">
    <property type="nucleotide sequence ID" value="NZ_JABAIL010000008.1"/>
</dbReference>
<keyword evidence="2" id="KW-0238">DNA-binding</keyword>
<keyword evidence="1" id="KW-0805">Transcription regulation</keyword>
<evidence type="ECO:0000256" key="2">
    <source>
        <dbReference type="ARBA" id="ARBA00023125"/>
    </source>
</evidence>
<dbReference type="InterPro" id="IPR018060">
    <property type="entry name" value="HTH_AraC"/>
</dbReference>
<comment type="caution">
    <text evidence="5">The sequence shown here is derived from an EMBL/GenBank/DDBJ whole genome shotgun (WGS) entry which is preliminary data.</text>
</comment>
<feature type="domain" description="HTH araC/xylS-type" evidence="4">
    <location>
        <begin position="225"/>
        <end position="303"/>
    </location>
</feature>
<dbReference type="GO" id="GO:0043565">
    <property type="term" value="F:sequence-specific DNA binding"/>
    <property type="evidence" value="ECO:0007669"/>
    <property type="project" value="InterPro"/>
</dbReference>
<sequence length="304" mass="34992">MEHFKSITDYCKTIGISAPLHPHFDIRSFEENMGKVIPNMPPFRHEFFSIAIKADGDGKAITGHNTDFPDGVTIFFNSPFQILSWDIVPNWTGFYIMLSQDFLASSHYFDRFLEDFPFLKIDESIPFEIPKEELPAILDIYRKIKKEYSGAENDQFNFIQVYVLELLHQVKRLFNKNIDVKTADEQYRSADLKLLSRFQKLIKISFYPDAEIEAQANIHSPTYYAGILSVHPNHLNAIVKSITGKTALNHIHHHILRLAKAELAQTDVSVKEIAYGLHFDSPNNFSAFFKKNAGMTPLTYRKNS</sequence>
<name>A0A7X8XY41_9BACT</name>
<evidence type="ECO:0000259" key="4">
    <source>
        <dbReference type="PROSITE" id="PS01124"/>
    </source>
</evidence>
<accession>A0A7X8XY41</accession>
<protein>
    <submittedName>
        <fullName evidence="5">AraC family transcriptional regulator</fullName>
    </submittedName>
</protein>
<evidence type="ECO:0000256" key="3">
    <source>
        <dbReference type="ARBA" id="ARBA00023163"/>
    </source>
</evidence>